<dbReference type="InterPro" id="IPR051685">
    <property type="entry name" value="Ycf3/AcsC/BcsC/TPR_MFPF"/>
</dbReference>
<dbReference type="Pfam" id="PF13414">
    <property type="entry name" value="TPR_11"/>
    <property type="match status" value="1"/>
</dbReference>
<gene>
    <name evidence="4" type="ORF">ABWT76_001412</name>
</gene>
<dbReference type="SUPFAM" id="SSF48452">
    <property type="entry name" value="TPR-like"/>
    <property type="match status" value="1"/>
</dbReference>
<feature type="repeat" description="TPR" evidence="3">
    <location>
        <begin position="279"/>
        <end position="312"/>
    </location>
</feature>
<dbReference type="InterPro" id="IPR019734">
    <property type="entry name" value="TPR_rpt"/>
</dbReference>
<dbReference type="PROSITE" id="PS50293">
    <property type="entry name" value="TPR_REGION"/>
    <property type="match status" value="2"/>
</dbReference>
<name>A0AAU8JKC2_9CYAN</name>
<sequence length="352" mass="40465">MLRQIWQWLVKQFRRFFGRSQKSPIVEAPPPREVKPLSDPEYEHFFMQLLEGVNGDWQDAEVTRFFQVLSDRATKQQWLDWLRRFAQRLESATNANHELGRRLRRLGELGKGEIYQAAQQLGDRLLEMDPVAGTGLPKPHDVEGWFAYGKEKMDQEKNSEALAAYDQVIKLDPNHYRAWINRGNILTNLGQLEKAIASYDRALEIKPDAELAWSNRGDAFYDLERYEEAIASWDKALEIDPNDGETWYNKALALAVNLGRLEESLFCWEKSLALNQTDPLSWCNYGIALAGLNRWEEAIGCWDKATELNPDLREAWINKGKALEKLGRYTEAIEANNRAIAIGSGNFGNFSP</sequence>
<dbReference type="PROSITE" id="PS50005">
    <property type="entry name" value="TPR"/>
    <property type="match status" value="5"/>
</dbReference>
<dbReference type="AlphaFoldDB" id="A0AAU8JKC2"/>
<dbReference type="PANTHER" id="PTHR44943">
    <property type="entry name" value="CELLULOSE SYNTHASE OPERON PROTEIN C"/>
    <property type="match status" value="1"/>
</dbReference>
<proteinExistence type="predicted"/>
<evidence type="ECO:0000256" key="3">
    <source>
        <dbReference type="PROSITE-ProRule" id="PRU00339"/>
    </source>
</evidence>
<organism evidence="4">
    <name type="scientific">Planktothricoides raciborskii GIHE-MW2</name>
    <dbReference type="NCBI Taxonomy" id="2792601"/>
    <lineage>
        <taxon>Bacteria</taxon>
        <taxon>Bacillati</taxon>
        <taxon>Cyanobacteriota</taxon>
        <taxon>Cyanophyceae</taxon>
        <taxon>Oscillatoriophycideae</taxon>
        <taxon>Oscillatoriales</taxon>
        <taxon>Oscillatoriaceae</taxon>
        <taxon>Planktothricoides</taxon>
    </lineage>
</organism>
<keyword evidence="2 3" id="KW-0802">TPR repeat</keyword>
<keyword evidence="1" id="KW-0677">Repeat</keyword>
<evidence type="ECO:0000256" key="2">
    <source>
        <dbReference type="ARBA" id="ARBA00022803"/>
    </source>
</evidence>
<feature type="repeat" description="TPR" evidence="3">
    <location>
        <begin position="142"/>
        <end position="175"/>
    </location>
</feature>
<feature type="repeat" description="TPR" evidence="3">
    <location>
        <begin position="313"/>
        <end position="346"/>
    </location>
</feature>
<dbReference type="RefSeq" id="WP_054469521.1">
    <property type="nucleotide sequence ID" value="NZ_CP159837.1"/>
</dbReference>
<protein>
    <submittedName>
        <fullName evidence="4">Tetratricopeptide repeat protein</fullName>
    </submittedName>
</protein>
<evidence type="ECO:0000313" key="4">
    <source>
        <dbReference type="EMBL" id="XCM38556.1"/>
    </source>
</evidence>
<evidence type="ECO:0000256" key="1">
    <source>
        <dbReference type="ARBA" id="ARBA00022737"/>
    </source>
</evidence>
<dbReference type="Gene3D" id="1.25.40.10">
    <property type="entry name" value="Tetratricopeptide repeat domain"/>
    <property type="match status" value="3"/>
</dbReference>
<feature type="repeat" description="TPR" evidence="3">
    <location>
        <begin position="176"/>
        <end position="209"/>
    </location>
</feature>
<dbReference type="SMART" id="SM00028">
    <property type="entry name" value="TPR"/>
    <property type="match status" value="6"/>
</dbReference>
<dbReference type="PANTHER" id="PTHR44943:SF8">
    <property type="entry name" value="TPR REPEAT-CONTAINING PROTEIN MJ0263"/>
    <property type="match status" value="1"/>
</dbReference>
<dbReference type="EMBL" id="CP159837">
    <property type="protein sequence ID" value="XCM38556.1"/>
    <property type="molecule type" value="Genomic_DNA"/>
</dbReference>
<reference evidence="4" key="1">
    <citation type="submission" date="2024-07" db="EMBL/GenBank/DDBJ databases">
        <authorList>
            <person name="Kim Y.J."/>
            <person name="Jeong J.Y."/>
        </authorList>
    </citation>
    <scope>NUCLEOTIDE SEQUENCE</scope>
    <source>
        <strain evidence="4">GIHE-MW2</strain>
    </source>
</reference>
<dbReference type="Pfam" id="PF13432">
    <property type="entry name" value="TPR_16"/>
    <property type="match status" value="2"/>
</dbReference>
<accession>A0AAU8JKC2</accession>
<dbReference type="InterPro" id="IPR011990">
    <property type="entry name" value="TPR-like_helical_dom_sf"/>
</dbReference>
<feature type="repeat" description="TPR" evidence="3">
    <location>
        <begin position="210"/>
        <end position="243"/>
    </location>
</feature>